<dbReference type="PANTHER" id="PTHR42877">
    <property type="entry name" value="L-ORNITHINE N(5)-MONOOXYGENASE-RELATED"/>
    <property type="match status" value="1"/>
</dbReference>
<accession>A0A0B6RUR0</accession>
<keyword evidence="3" id="KW-0560">Oxidoreductase</keyword>
<dbReference type="RefSeq" id="WP_042627617.1">
    <property type="nucleotide sequence ID" value="NZ_CP002581.1"/>
</dbReference>
<dbReference type="SUPFAM" id="SSF51905">
    <property type="entry name" value="FAD/NAD(P)-binding domain"/>
    <property type="match status" value="1"/>
</dbReference>
<evidence type="ECO:0000256" key="3">
    <source>
        <dbReference type="ARBA" id="ARBA00023002"/>
    </source>
</evidence>
<evidence type="ECO:0000256" key="1">
    <source>
        <dbReference type="ARBA" id="ARBA00022630"/>
    </source>
</evidence>
<dbReference type="InterPro" id="IPR051209">
    <property type="entry name" value="FAD-bind_Monooxygenase_sf"/>
</dbReference>
<reference evidence="5" key="1">
    <citation type="submission" date="2011-03" db="EMBL/GenBank/DDBJ databases">
        <authorList>
            <person name="Voget S."/>
            <person name="Streit W.R."/>
            <person name="Jaeger K.E."/>
            <person name="Daniel R."/>
        </authorList>
    </citation>
    <scope>NUCLEOTIDE SEQUENCE [LARGE SCALE GENOMIC DNA]</scope>
    <source>
        <strain evidence="5">PG1</strain>
    </source>
</reference>
<dbReference type="GO" id="GO:0050661">
    <property type="term" value="F:NADP binding"/>
    <property type="evidence" value="ECO:0007669"/>
    <property type="project" value="InterPro"/>
</dbReference>
<sequence>MTARPLPASDGQPEAVDVAIIGTGFAGLGMAIRLQQTGRENFAVFEKAATVGGTWRDNHYPGCACDVQSHVYSFSFAPNPRWTRMFAPQPEIRAYLEHCVERFGIARYLRFGHELASAEYDESAHRWQLRFANGRRVSARVLVSGMGGLSRAALPRIDGIESFAGHAFHSQHWDHAYDLAGKRVAVIGTGASAIQFVPQIAPRVAQLALFQRTPPWIMPKPDRQLSRFEQWLFRALPFTQKLARTSRYWMLESRVLGFAIHPALMKNVQKLAERHIRKQIADPALRAAVTPNYTLGCKRVLISNDYYPALTRANVEVVTDAIARIEPDAVVTADGRRHAVDCLIYGTGFQVADPFPRGVIRGRGGVDIVDTWRDGAHAYLGTTLPGYPNFFMIVGPNTGLGHNSMVFMIESQIEYILGALDAMARERAEALEVRPLVEADYNRRLQQRLGRAIWSTGGCKSWYLDPRTGRNTTLWPGFTWRFRQATAHFSIADYQAYAAARHDAQPVAGIATGQAATPAAAAADASGQRAPAV</sequence>
<dbReference type="HOGENOM" id="CLU_006937_7_1_4"/>
<organism evidence="4 5">
    <name type="scientific">Burkholderia plantarii</name>
    <dbReference type="NCBI Taxonomy" id="41899"/>
    <lineage>
        <taxon>Bacteria</taxon>
        <taxon>Pseudomonadati</taxon>
        <taxon>Pseudomonadota</taxon>
        <taxon>Betaproteobacteria</taxon>
        <taxon>Burkholderiales</taxon>
        <taxon>Burkholderiaceae</taxon>
        <taxon>Burkholderia</taxon>
    </lineage>
</organism>
<dbReference type="KEGG" id="bgp:BGL_2c10140"/>
<evidence type="ECO:0000313" key="5">
    <source>
        <dbReference type="Proteomes" id="UP000031838"/>
    </source>
</evidence>
<reference evidence="4 5" key="2">
    <citation type="journal article" date="2016" name="Appl. Microbiol. Biotechnol.">
        <title>Mutations improving production and secretion of extracellular lipase by Burkholderia glumae PG1.</title>
        <authorList>
            <person name="Knapp A."/>
            <person name="Voget S."/>
            <person name="Gao R."/>
            <person name="Zaburannyi N."/>
            <person name="Krysciak D."/>
            <person name="Breuer M."/>
            <person name="Hauer B."/>
            <person name="Streit W.R."/>
            <person name="Muller R."/>
            <person name="Daniel R."/>
            <person name="Jaeger K.E."/>
        </authorList>
    </citation>
    <scope>NUCLEOTIDE SEQUENCE [LARGE SCALE GENOMIC DNA]</scope>
    <source>
        <strain evidence="4 5">PG1</strain>
    </source>
</reference>
<dbReference type="InterPro" id="IPR020946">
    <property type="entry name" value="Flavin_mOase-like"/>
</dbReference>
<evidence type="ECO:0000313" key="4">
    <source>
        <dbReference type="EMBL" id="AJK49092.1"/>
    </source>
</evidence>
<dbReference type="GO" id="GO:0050660">
    <property type="term" value="F:flavin adenine dinucleotide binding"/>
    <property type="evidence" value="ECO:0007669"/>
    <property type="project" value="InterPro"/>
</dbReference>
<keyword evidence="1" id="KW-0285">Flavoprotein</keyword>
<dbReference type="AlphaFoldDB" id="A0A0B6RUR0"/>
<dbReference type="Gene3D" id="3.50.50.60">
    <property type="entry name" value="FAD/NAD(P)-binding domain"/>
    <property type="match status" value="2"/>
</dbReference>
<dbReference type="PANTHER" id="PTHR42877:SF4">
    <property type="entry name" value="FAD_NAD(P)-BINDING DOMAIN-CONTAINING PROTEIN-RELATED"/>
    <property type="match status" value="1"/>
</dbReference>
<dbReference type="GO" id="GO:0004499">
    <property type="term" value="F:N,N-dimethylaniline monooxygenase activity"/>
    <property type="evidence" value="ECO:0007669"/>
    <property type="project" value="InterPro"/>
</dbReference>
<protein>
    <submittedName>
        <fullName evidence="4">Flavin-containing monooxygenase</fullName>
    </submittedName>
</protein>
<gene>
    <name evidence="4" type="ORF">BGL_2c10140</name>
</gene>
<keyword evidence="5" id="KW-1185">Reference proteome</keyword>
<evidence type="ECO:0000256" key="2">
    <source>
        <dbReference type="ARBA" id="ARBA00022827"/>
    </source>
</evidence>
<dbReference type="Pfam" id="PF00743">
    <property type="entry name" value="FMO-like"/>
    <property type="match status" value="1"/>
</dbReference>
<proteinExistence type="predicted"/>
<keyword evidence="4" id="KW-0503">Monooxygenase</keyword>
<dbReference type="Proteomes" id="UP000031838">
    <property type="component" value="Chromosome 2"/>
</dbReference>
<dbReference type="EMBL" id="CP002581">
    <property type="protein sequence ID" value="AJK49092.1"/>
    <property type="molecule type" value="Genomic_DNA"/>
</dbReference>
<keyword evidence="2" id="KW-0274">FAD</keyword>
<dbReference type="InterPro" id="IPR036188">
    <property type="entry name" value="FAD/NAD-bd_sf"/>
</dbReference>
<name>A0A0B6RUR0_BURPL</name>